<dbReference type="InterPro" id="IPR002818">
    <property type="entry name" value="DJ-1/PfpI"/>
</dbReference>
<dbReference type="Pfam" id="PF01965">
    <property type="entry name" value="DJ-1_PfpI"/>
    <property type="match status" value="1"/>
</dbReference>
<dbReference type="Gene3D" id="3.40.50.880">
    <property type="match status" value="1"/>
</dbReference>
<dbReference type="PANTHER" id="PTHR43130:SF7">
    <property type="entry name" value="DJ-1_PFPI DOMAIN-CONTAINING PROTEIN"/>
    <property type="match status" value="1"/>
</dbReference>
<reference evidence="2" key="1">
    <citation type="submission" date="2021-12" db="EMBL/GenBank/DDBJ databases">
        <title>Convergent genome expansion in fungi linked to evolution of root-endophyte symbiosis.</title>
        <authorList>
            <consortium name="DOE Joint Genome Institute"/>
            <person name="Ke Y.-H."/>
            <person name="Bonito G."/>
            <person name="Liao H.-L."/>
            <person name="Looney B."/>
            <person name="Rojas-Flechas A."/>
            <person name="Nash J."/>
            <person name="Hameed K."/>
            <person name="Schadt C."/>
            <person name="Martin F."/>
            <person name="Crous P.W."/>
            <person name="Miettinen O."/>
            <person name="Magnuson J.K."/>
            <person name="Labbe J."/>
            <person name="Jacobson D."/>
            <person name="Doktycz M.J."/>
            <person name="Veneault-Fourrey C."/>
            <person name="Kuo A."/>
            <person name="Mondo S."/>
            <person name="Calhoun S."/>
            <person name="Riley R."/>
            <person name="Ohm R."/>
            <person name="LaButti K."/>
            <person name="Andreopoulos B."/>
            <person name="Pangilinan J."/>
            <person name="Nolan M."/>
            <person name="Tritt A."/>
            <person name="Clum A."/>
            <person name="Lipzen A."/>
            <person name="Daum C."/>
            <person name="Barry K."/>
            <person name="Grigoriev I.V."/>
            <person name="Vilgalys R."/>
        </authorList>
    </citation>
    <scope>NUCLEOTIDE SEQUENCE</scope>
    <source>
        <strain evidence="2">PMI_201</strain>
    </source>
</reference>
<dbReference type="GeneID" id="70242266"/>
<dbReference type="InterPro" id="IPR029062">
    <property type="entry name" value="Class_I_gatase-like"/>
</dbReference>
<evidence type="ECO:0000313" key="3">
    <source>
        <dbReference type="Proteomes" id="UP001201262"/>
    </source>
</evidence>
<dbReference type="Proteomes" id="UP001201262">
    <property type="component" value="Unassembled WGS sequence"/>
</dbReference>
<feature type="domain" description="DJ-1/PfpI" evidence="1">
    <location>
        <begin position="51"/>
        <end position="185"/>
    </location>
</feature>
<dbReference type="SUPFAM" id="SSF52317">
    <property type="entry name" value="Class I glutamine amidotransferase-like"/>
    <property type="match status" value="1"/>
</dbReference>
<gene>
    <name evidence="2" type="ORF">BGW36DRAFT_304529</name>
</gene>
<organism evidence="2 3">
    <name type="scientific">Talaromyces proteolyticus</name>
    <dbReference type="NCBI Taxonomy" id="1131652"/>
    <lineage>
        <taxon>Eukaryota</taxon>
        <taxon>Fungi</taxon>
        <taxon>Dikarya</taxon>
        <taxon>Ascomycota</taxon>
        <taxon>Pezizomycotina</taxon>
        <taxon>Eurotiomycetes</taxon>
        <taxon>Eurotiomycetidae</taxon>
        <taxon>Eurotiales</taxon>
        <taxon>Trichocomaceae</taxon>
        <taxon>Talaromyces</taxon>
        <taxon>Talaromyces sect. Bacilispori</taxon>
    </lineage>
</organism>
<comment type="caution">
    <text evidence="2">The sequence shown here is derived from an EMBL/GenBank/DDBJ whole genome shotgun (WGS) entry which is preliminary data.</text>
</comment>
<dbReference type="InterPro" id="IPR052158">
    <property type="entry name" value="INH-QAR"/>
</dbReference>
<dbReference type="EMBL" id="JAJTJA010000012">
    <property type="protein sequence ID" value="KAH8691451.1"/>
    <property type="molecule type" value="Genomic_DNA"/>
</dbReference>
<dbReference type="RefSeq" id="XP_046067543.1">
    <property type="nucleotide sequence ID" value="XM_046211979.1"/>
</dbReference>
<accession>A0AAD4KGU3</accession>
<dbReference type="AlphaFoldDB" id="A0AAD4KGU3"/>
<evidence type="ECO:0000313" key="2">
    <source>
        <dbReference type="EMBL" id="KAH8691451.1"/>
    </source>
</evidence>
<sequence>MAPIQFGIVLYDFQALDVVGPIDILYAGSKDLLDPMAAAGWVTNDVASAAIDIKFHYIAPTMDAMQIMSGLSLNPSTTFDKCPKLDCLLIGGPGPEFWNDIPESYAKFLTEKAQEVDYFFATCTGGVVAAKVGLLKNKRATTNSTVLSYVATEFPETKWEKSHWVVDGKFWTAGSSFSGIDMIEHWVKGRRGEAAEALARESLDWTPRDINGKYIQ</sequence>
<evidence type="ECO:0000259" key="1">
    <source>
        <dbReference type="Pfam" id="PF01965"/>
    </source>
</evidence>
<dbReference type="PANTHER" id="PTHR43130">
    <property type="entry name" value="ARAC-FAMILY TRANSCRIPTIONAL REGULATOR"/>
    <property type="match status" value="1"/>
</dbReference>
<name>A0AAD4KGU3_9EURO</name>
<keyword evidence="3" id="KW-1185">Reference proteome</keyword>
<proteinExistence type="predicted"/>
<protein>
    <submittedName>
        <fullName evidence="2">ThiJ/PfpI family transcriptional regulator</fullName>
    </submittedName>
</protein>